<evidence type="ECO:0000259" key="6">
    <source>
        <dbReference type="SMART" id="SM00998"/>
    </source>
</evidence>
<dbReference type="Proteomes" id="UP000593601">
    <property type="component" value="Chromosome"/>
</dbReference>
<feature type="domain" description="Adenylosuccinate lyase C-terminal" evidence="6">
    <location>
        <begin position="371"/>
        <end position="455"/>
    </location>
</feature>
<dbReference type="Gene3D" id="1.10.40.30">
    <property type="entry name" value="Fumarase/aspartase (C-terminal domain)"/>
    <property type="match status" value="1"/>
</dbReference>
<dbReference type="InterPro" id="IPR020557">
    <property type="entry name" value="Fumarate_lyase_CS"/>
</dbReference>
<dbReference type="NCBIfam" id="TIGR00928">
    <property type="entry name" value="purB"/>
    <property type="match status" value="1"/>
</dbReference>
<evidence type="ECO:0000313" key="7">
    <source>
        <dbReference type="EMBL" id="QOV19840.1"/>
    </source>
</evidence>
<dbReference type="CDD" id="cd03302">
    <property type="entry name" value="Adenylsuccinate_lyase_2"/>
    <property type="match status" value="1"/>
</dbReference>
<keyword evidence="2 5" id="KW-0658">Purine biosynthesis</keyword>
<accession>A0A7M2RKH6</accession>
<comment type="catalytic activity">
    <reaction evidence="5">
        <text>N(6)-(1,2-dicarboxyethyl)-AMP = fumarate + AMP</text>
        <dbReference type="Rhea" id="RHEA:16853"/>
        <dbReference type="ChEBI" id="CHEBI:29806"/>
        <dbReference type="ChEBI" id="CHEBI:57567"/>
        <dbReference type="ChEBI" id="CHEBI:456215"/>
        <dbReference type="EC" id="4.3.2.2"/>
    </reaction>
</comment>
<dbReference type="InterPro" id="IPR004769">
    <property type="entry name" value="Pur_lyase"/>
</dbReference>
<dbReference type="GO" id="GO:0005829">
    <property type="term" value="C:cytosol"/>
    <property type="evidence" value="ECO:0007669"/>
    <property type="project" value="TreeGrafter"/>
</dbReference>
<evidence type="ECO:0000256" key="5">
    <source>
        <dbReference type="RuleBase" id="RU361172"/>
    </source>
</evidence>
<dbReference type="SMART" id="SM00998">
    <property type="entry name" value="ADSL_C"/>
    <property type="match status" value="1"/>
</dbReference>
<dbReference type="GO" id="GO:0008652">
    <property type="term" value="P:amino acid biosynthetic process"/>
    <property type="evidence" value="ECO:0007669"/>
    <property type="project" value="UniProtKB-KW"/>
</dbReference>
<dbReference type="PRINTS" id="PR00149">
    <property type="entry name" value="FUMRATELYASE"/>
</dbReference>
<gene>
    <name evidence="7" type="ORF">INP51_02375</name>
</gene>
<keyword evidence="1" id="KW-0028">Amino-acid biosynthesis</keyword>
<dbReference type="FunFam" id="1.10.275.60:FF:000001">
    <property type="entry name" value="Adenylosuccinate lyase"/>
    <property type="match status" value="1"/>
</dbReference>
<dbReference type="Pfam" id="PF00206">
    <property type="entry name" value="Lyase_1"/>
    <property type="match status" value="1"/>
</dbReference>
<dbReference type="PANTHER" id="PTHR43172:SF1">
    <property type="entry name" value="ADENYLOSUCCINATE LYASE"/>
    <property type="match status" value="1"/>
</dbReference>
<dbReference type="UniPathway" id="UPA00074">
    <property type="reaction ID" value="UER00132"/>
</dbReference>
<proteinExistence type="inferred from homology"/>
<evidence type="ECO:0000256" key="1">
    <source>
        <dbReference type="ARBA" id="ARBA00022605"/>
    </source>
</evidence>
<dbReference type="GO" id="GO:0004018">
    <property type="term" value="F:N6-(1,2-dicarboxyethyl)AMP AMP-lyase (fumarate-forming) activity"/>
    <property type="evidence" value="ECO:0007669"/>
    <property type="project" value="UniProtKB-UniRule"/>
</dbReference>
<comment type="catalytic activity">
    <reaction evidence="5">
        <text>(2S)-2-[5-amino-1-(5-phospho-beta-D-ribosyl)imidazole-4-carboxamido]succinate = 5-amino-1-(5-phospho-beta-D-ribosyl)imidazole-4-carboxamide + fumarate</text>
        <dbReference type="Rhea" id="RHEA:23920"/>
        <dbReference type="ChEBI" id="CHEBI:29806"/>
        <dbReference type="ChEBI" id="CHEBI:58443"/>
        <dbReference type="ChEBI" id="CHEBI:58475"/>
        <dbReference type="EC" id="4.3.2.2"/>
    </reaction>
</comment>
<dbReference type="AlphaFoldDB" id="A0A7M2RKH6"/>
<evidence type="ECO:0000313" key="8">
    <source>
        <dbReference type="Proteomes" id="UP000593601"/>
    </source>
</evidence>
<keyword evidence="8" id="KW-1185">Reference proteome</keyword>
<name>A0A7M2RKH6_9FIRM</name>
<dbReference type="Gene3D" id="1.20.200.10">
    <property type="entry name" value="Fumarase/aspartase (Central domain)"/>
    <property type="match status" value="1"/>
</dbReference>
<dbReference type="SUPFAM" id="SSF48557">
    <property type="entry name" value="L-aspartase-like"/>
    <property type="match status" value="1"/>
</dbReference>
<dbReference type="RefSeq" id="WP_193736160.1">
    <property type="nucleotide sequence ID" value="NZ_CP063304.1"/>
</dbReference>
<protein>
    <recommendedName>
        <fullName evidence="4 5">Adenylosuccinate lyase</fullName>
        <shortName evidence="5">ASL</shortName>
        <ecNumber evidence="4 5">4.3.2.2</ecNumber>
    </recommendedName>
    <alternativeName>
        <fullName evidence="5">Adenylosuccinase</fullName>
    </alternativeName>
</protein>
<dbReference type="InterPro" id="IPR008948">
    <property type="entry name" value="L-Aspartase-like"/>
</dbReference>
<dbReference type="InterPro" id="IPR019468">
    <property type="entry name" value="AdenyloSucc_lyase_C"/>
</dbReference>
<evidence type="ECO:0000256" key="4">
    <source>
        <dbReference type="NCBIfam" id="TIGR00928"/>
    </source>
</evidence>
<organism evidence="7 8">
    <name type="scientific">Blautia liquoris</name>
    <dbReference type="NCBI Taxonomy" id="2779518"/>
    <lineage>
        <taxon>Bacteria</taxon>
        <taxon>Bacillati</taxon>
        <taxon>Bacillota</taxon>
        <taxon>Clostridia</taxon>
        <taxon>Lachnospirales</taxon>
        <taxon>Lachnospiraceae</taxon>
        <taxon>Blautia</taxon>
    </lineage>
</organism>
<dbReference type="EC" id="4.3.2.2" evidence="4 5"/>
<comment type="pathway">
    <text evidence="5">Purine metabolism; IMP biosynthesis via de novo pathway; 5-amino-1-(5-phospho-D-ribosyl)imidazole-4-carboxamide from 5-amino-1-(5-phospho-D-ribosyl)imidazole-4-carboxylate: step 2/2.</text>
</comment>
<dbReference type="KEGG" id="bliq:INP51_02375"/>
<sequence length="478" mass="54147">MERTDKYISPLSERYASGQMQYIFSQDMKFKTWRKLWIALAETEKELGLSITQEQIDELKEHQNDINYEVAKAREKEVRHDVMAHVYAYGVQAPHAKGIVHLGATSCYVGDNTDIIIMNEALTLVKRRLLSVIDELARFADQYKDLPTLAFTHFQPAQPTTVGKRASLWLQDFTMDFEDLEYVQSTLKLLGSKGTTGTQASFLELFDQDQEKADKMDSMIADKMGFSSCYPVSGQTYSRKVDTRVVNVLAGIAATAHKFSNDIRLLAHMKEIEEPFEKDQIGSSAMAYKRNPMRSERIASLSRYVMIDALNPAITSANQWFERTLDDSANKRLSIPEAFLAVDGILELCLNVVSGLVVYPKVIEKHLMDELPFMATENILMDAVKAGGDRQELHERIRELSMIAGKHVKEEGCENDLLDLIAEDPMFHLSKEDLKKTMDPARYTGRSAQQVENFLKQAVNPLLGKNKELLGMKAEINV</sequence>
<reference evidence="7 8" key="1">
    <citation type="submission" date="2020-10" db="EMBL/GenBank/DDBJ databases">
        <title>Blautia liquoris sp.nov., isolated from the mud in a fermentation cellar used for the production of Chinese strong-flavoured liquor.</title>
        <authorList>
            <person name="Lu L."/>
        </authorList>
    </citation>
    <scope>NUCLEOTIDE SEQUENCE [LARGE SCALE GENOMIC DNA]</scope>
    <source>
        <strain evidence="7 8">LZLJ-3</strain>
    </source>
</reference>
<keyword evidence="3 5" id="KW-0456">Lyase</keyword>
<dbReference type="UniPathway" id="UPA00075">
    <property type="reaction ID" value="UER00336"/>
</dbReference>
<dbReference type="GO" id="GO:0006189">
    <property type="term" value="P:'de novo' IMP biosynthetic process"/>
    <property type="evidence" value="ECO:0007669"/>
    <property type="project" value="UniProtKB-UniPathway"/>
</dbReference>
<comment type="pathway">
    <text evidence="5">Purine metabolism; AMP biosynthesis via de novo pathway; AMP from IMP: step 2/2.</text>
</comment>
<dbReference type="InterPro" id="IPR000362">
    <property type="entry name" value="Fumarate_lyase_fam"/>
</dbReference>
<dbReference type="GO" id="GO:0044208">
    <property type="term" value="P:'de novo' AMP biosynthetic process"/>
    <property type="evidence" value="ECO:0007669"/>
    <property type="project" value="UniProtKB-UniPathway"/>
</dbReference>
<dbReference type="InterPro" id="IPR022761">
    <property type="entry name" value="Fumarate_lyase_N"/>
</dbReference>
<comment type="similarity">
    <text evidence="5">Belongs to the lyase 1 family. Adenylosuccinate lyase subfamily.</text>
</comment>
<evidence type="ECO:0000256" key="3">
    <source>
        <dbReference type="ARBA" id="ARBA00023239"/>
    </source>
</evidence>
<dbReference type="PANTHER" id="PTHR43172">
    <property type="entry name" value="ADENYLOSUCCINATE LYASE"/>
    <property type="match status" value="1"/>
</dbReference>
<dbReference type="GO" id="GO:0070626">
    <property type="term" value="F:(S)-2-(5-amino-1-(5-phospho-D-ribosyl)imidazole-4-carboxamido) succinate lyase (fumarate-forming) activity"/>
    <property type="evidence" value="ECO:0007669"/>
    <property type="project" value="TreeGrafter"/>
</dbReference>
<dbReference type="EMBL" id="CP063304">
    <property type="protein sequence ID" value="QOV19840.1"/>
    <property type="molecule type" value="Genomic_DNA"/>
</dbReference>
<evidence type="ECO:0000256" key="2">
    <source>
        <dbReference type="ARBA" id="ARBA00022755"/>
    </source>
</evidence>
<dbReference type="Gene3D" id="1.10.275.60">
    <property type="match status" value="1"/>
</dbReference>
<dbReference type="Pfam" id="PF10397">
    <property type="entry name" value="ADSL_C"/>
    <property type="match status" value="1"/>
</dbReference>
<dbReference type="PROSITE" id="PS00163">
    <property type="entry name" value="FUMARATE_LYASES"/>
    <property type="match status" value="1"/>
</dbReference>